<feature type="region of interest" description="Disordered" evidence="1">
    <location>
        <begin position="15"/>
        <end position="54"/>
    </location>
</feature>
<comment type="caution">
    <text evidence="2">The sequence shown here is derived from an EMBL/GenBank/DDBJ whole genome shotgun (WGS) entry which is preliminary data.</text>
</comment>
<accession>A0A8H6ZWQ5</accession>
<dbReference type="VEuPathDB" id="FungiDB:PC9H_006311"/>
<evidence type="ECO:0000313" key="3">
    <source>
        <dbReference type="Proteomes" id="UP000623687"/>
    </source>
</evidence>
<dbReference type="OrthoDB" id="3364905at2759"/>
<dbReference type="RefSeq" id="XP_036631881.1">
    <property type="nucleotide sequence ID" value="XM_036775862.1"/>
</dbReference>
<evidence type="ECO:0000313" key="2">
    <source>
        <dbReference type="EMBL" id="KAF7430603.1"/>
    </source>
</evidence>
<organism evidence="2 3">
    <name type="scientific">Pleurotus ostreatus</name>
    <name type="common">Oyster mushroom</name>
    <name type="synonym">White-rot fungus</name>
    <dbReference type="NCBI Taxonomy" id="5322"/>
    <lineage>
        <taxon>Eukaryota</taxon>
        <taxon>Fungi</taxon>
        <taxon>Dikarya</taxon>
        <taxon>Basidiomycota</taxon>
        <taxon>Agaricomycotina</taxon>
        <taxon>Agaricomycetes</taxon>
        <taxon>Agaricomycetidae</taxon>
        <taxon>Agaricales</taxon>
        <taxon>Pleurotineae</taxon>
        <taxon>Pleurotaceae</taxon>
        <taxon>Pleurotus</taxon>
    </lineage>
</organism>
<keyword evidence="3" id="KW-1185">Reference proteome</keyword>
<evidence type="ECO:0000256" key="1">
    <source>
        <dbReference type="SAM" id="MobiDB-lite"/>
    </source>
</evidence>
<feature type="compositionally biased region" description="Low complexity" evidence="1">
    <location>
        <begin position="30"/>
        <end position="41"/>
    </location>
</feature>
<proteinExistence type="predicted"/>
<name>A0A8H6ZWQ5_PLEOS</name>
<feature type="compositionally biased region" description="Acidic residues" evidence="1">
    <location>
        <begin position="229"/>
        <end position="239"/>
    </location>
</feature>
<dbReference type="AlphaFoldDB" id="A0A8H6ZWQ5"/>
<feature type="region of interest" description="Disordered" evidence="1">
    <location>
        <begin position="229"/>
        <end position="288"/>
    </location>
</feature>
<gene>
    <name evidence="2" type="ORF">PC9H_006311</name>
</gene>
<feature type="compositionally biased region" description="Basic and acidic residues" evidence="1">
    <location>
        <begin position="240"/>
        <end position="253"/>
    </location>
</feature>
<protein>
    <submittedName>
        <fullName evidence="2">Uncharacterized protein</fullName>
    </submittedName>
</protein>
<dbReference type="Proteomes" id="UP000623687">
    <property type="component" value="Unassembled WGS sequence"/>
</dbReference>
<dbReference type="EMBL" id="JACETU010000004">
    <property type="protein sequence ID" value="KAF7430603.1"/>
    <property type="molecule type" value="Genomic_DNA"/>
</dbReference>
<sequence>MSSFDNYEDIESHFLSAPTKSPRHGANVGSRKSSASLRVSSNGPETDGGNGQHSLAHELAVALMPEPSSGSRMLAEEFGIEYDEGAEGIDEEAQELDVALGSSGGSLANEFQEATSPNGNLEFFDASPPSPSPYHREATDEAPMASLARSLESTDQFLAHLRSLDSDTHSASHPALENIASDIIRRINDTVRDREEQVRELLEVEREFRKISTGLGGMDVLGDLEELPDAESDEDDEPEQASRHERTPIETSHRSASGWDIDPHTPVADNDHPDPFSKPPPISGPLTPAKTIPHLTSFRSCTSSLVSSLGTISEQTQVTGAATTEAGRKIRALKNKIGTWRIELDNAELSRLKVERWEAGIPEGDGDVPQSPVIPRRIDGRKLVAEHLRLFEISVAEATRKTQLIMAM</sequence>
<reference evidence="2" key="1">
    <citation type="submission" date="2019-07" db="EMBL/GenBank/DDBJ databases">
        <authorList>
            <person name="Palmer J.M."/>
        </authorList>
    </citation>
    <scope>NUCLEOTIDE SEQUENCE</scope>
    <source>
        <strain evidence="2">PC9</strain>
    </source>
</reference>
<dbReference type="GeneID" id="59376129"/>